<comment type="caution">
    <text evidence="6">The sequence shown here is derived from an EMBL/GenBank/DDBJ whole genome shotgun (WGS) entry which is preliminary data.</text>
</comment>
<name>A0A4U0UHX3_9PEZI</name>
<keyword evidence="2" id="KW-0677">Repeat</keyword>
<gene>
    <name evidence="6" type="ORF">B0A54_13766</name>
</gene>
<dbReference type="STRING" id="329885.A0A4U0UHX3"/>
<comment type="subcellular location">
    <subcellularLocation>
        <location evidence="1">Nucleus</location>
    </subcellularLocation>
</comment>
<evidence type="ECO:0000256" key="4">
    <source>
        <dbReference type="PROSITE-ProRule" id="PRU00401"/>
    </source>
</evidence>
<evidence type="ECO:0008006" key="8">
    <source>
        <dbReference type="Google" id="ProtNLM"/>
    </source>
</evidence>
<dbReference type="InterPro" id="IPR004018">
    <property type="entry name" value="RPEL_repeat"/>
</dbReference>
<feature type="region of interest" description="Disordered" evidence="5">
    <location>
        <begin position="1"/>
        <end position="44"/>
    </location>
</feature>
<dbReference type="PANTHER" id="PTHR22793">
    <property type="entry name" value="MYOCARDIN-RELATED TRANSCRIPTION FACTOR-RELATED"/>
    <property type="match status" value="1"/>
</dbReference>
<dbReference type="Gene3D" id="6.10.140.2040">
    <property type="match status" value="1"/>
</dbReference>
<feature type="repeat" description="RPEL" evidence="4">
    <location>
        <begin position="72"/>
        <end position="97"/>
    </location>
</feature>
<dbReference type="Gene3D" id="6.10.150.10">
    <property type="match status" value="1"/>
</dbReference>
<evidence type="ECO:0000256" key="5">
    <source>
        <dbReference type="SAM" id="MobiDB-lite"/>
    </source>
</evidence>
<feature type="repeat" description="RPEL" evidence="4">
    <location>
        <begin position="116"/>
        <end position="141"/>
    </location>
</feature>
<dbReference type="OrthoDB" id="197676at2759"/>
<dbReference type="GO" id="GO:0045944">
    <property type="term" value="P:positive regulation of transcription by RNA polymerase II"/>
    <property type="evidence" value="ECO:0007669"/>
    <property type="project" value="TreeGrafter"/>
</dbReference>
<feature type="compositionally biased region" description="Basic and acidic residues" evidence="5">
    <location>
        <begin position="126"/>
        <end position="141"/>
    </location>
</feature>
<feature type="compositionally biased region" description="Basic and acidic residues" evidence="5">
    <location>
        <begin position="24"/>
        <end position="44"/>
    </location>
</feature>
<proteinExistence type="predicted"/>
<dbReference type="EMBL" id="NAJP01000078">
    <property type="protein sequence ID" value="TKA34622.1"/>
    <property type="molecule type" value="Genomic_DNA"/>
</dbReference>
<dbReference type="GO" id="GO:0003713">
    <property type="term" value="F:transcription coactivator activity"/>
    <property type="evidence" value="ECO:0007669"/>
    <property type="project" value="TreeGrafter"/>
</dbReference>
<dbReference type="GO" id="GO:0005634">
    <property type="term" value="C:nucleus"/>
    <property type="evidence" value="ECO:0007669"/>
    <property type="project" value="UniProtKB-SubCell"/>
</dbReference>
<evidence type="ECO:0000256" key="2">
    <source>
        <dbReference type="ARBA" id="ARBA00022737"/>
    </source>
</evidence>
<accession>A0A4U0UHX3</accession>
<evidence type="ECO:0000256" key="3">
    <source>
        <dbReference type="ARBA" id="ARBA00023242"/>
    </source>
</evidence>
<evidence type="ECO:0000313" key="6">
    <source>
        <dbReference type="EMBL" id="TKA34622.1"/>
    </source>
</evidence>
<protein>
    <recommendedName>
        <fullName evidence="8">RPEL repeat protein</fullName>
    </recommendedName>
</protein>
<dbReference type="PANTHER" id="PTHR22793:SF12">
    <property type="entry name" value="MYOCARDIN-RELATED TRANSCRIPTION FACTOR, ISOFORM H"/>
    <property type="match status" value="1"/>
</dbReference>
<feature type="region of interest" description="Disordered" evidence="5">
    <location>
        <begin position="92"/>
        <end position="147"/>
    </location>
</feature>
<dbReference type="Pfam" id="PF02755">
    <property type="entry name" value="RPEL"/>
    <property type="match status" value="3"/>
</dbReference>
<reference evidence="6 7" key="1">
    <citation type="submission" date="2017-03" db="EMBL/GenBank/DDBJ databases">
        <title>Genomes of endolithic fungi from Antarctica.</title>
        <authorList>
            <person name="Coleine C."/>
            <person name="Masonjones S."/>
            <person name="Stajich J.E."/>
        </authorList>
    </citation>
    <scope>NUCLEOTIDE SEQUENCE [LARGE SCALE GENOMIC DNA]</scope>
    <source>
        <strain evidence="6 7">CCFEE 5311</strain>
    </source>
</reference>
<organism evidence="6 7">
    <name type="scientific">Friedmanniomyces endolithicus</name>
    <dbReference type="NCBI Taxonomy" id="329885"/>
    <lineage>
        <taxon>Eukaryota</taxon>
        <taxon>Fungi</taxon>
        <taxon>Dikarya</taxon>
        <taxon>Ascomycota</taxon>
        <taxon>Pezizomycotina</taxon>
        <taxon>Dothideomycetes</taxon>
        <taxon>Dothideomycetidae</taxon>
        <taxon>Mycosphaerellales</taxon>
        <taxon>Teratosphaeriaceae</taxon>
        <taxon>Friedmanniomyces</taxon>
    </lineage>
</organism>
<dbReference type="Proteomes" id="UP000310066">
    <property type="component" value="Unassembled WGS sequence"/>
</dbReference>
<dbReference type="AlphaFoldDB" id="A0A4U0UHX3"/>
<sequence>MADPSTAPTAPDAGSVDTTPISQLERRNSLEKHLQTRPEEQDLKNRHILLDTTAAPALQAKQAGLERQRITDNLKKGLSKRPEKEDLVEKNILPDSSAAPALQEKQRELQRHMRANSLEKSLQARPKPEELVREGILHADEEPVTET</sequence>
<dbReference type="SMART" id="SM00707">
    <property type="entry name" value="RPEL"/>
    <property type="match status" value="3"/>
</dbReference>
<dbReference type="PROSITE" id="PS51073">
    <property type="entry name" value="RPEL"/>
    <property type="match status" value="3"/>
</dbReference>
<evidence type="ECO:0000256" key="1">
    <source>
        <dbReference type="ARBA" id="ARBA00004123"/>
    </source>
</evidence>
<dbReference type="InterPro" id="IPR043451">
    <property type="entry name" value="Myocardin-like"/>
</dbReference>
<feature type="repeat" description="RPEL" evidence="4">
    <location>
        <begin position="28"/>
        <end position="53"/>
    </location>
</feature>
<feature type="compositionally biased region" description="Low complexity" evidence="5">
    <location>
        <begin position="1"/>
        <end position="13"/>
    </location>
</feature>
<keyword evidence="3" id="KW-0539">Nucleus</keyword>
<evidence type="ECO:0000313" key="7">
    <source>
        <dbReference type="Proteomes" id="UP000310066"/>
    </source>
</evidence>